<proteinExistence type="predicted"/>
<gene>
    <name evidence="2" type="ORF">Z519_01200</name>
</gene>
<dbReference type="RefSeq" id="XP_016624285.1">
    <property type="nucleotide sequence ID" value="XM_016758957.1"/>
</dbReference>
<organism evidence="2 3">
    <name type="scientific">Cladophialophora bantiana (strain ATCC 10958 / CBS 173.52 / CDC B-1940 / NIH 8579)</name>
    <name type="common">Xylohypha bantiana</name>
    <dbReference type="NCBI Taxonomy" id="1442370"/>
    <lineage>
        <taxon>Eukaryota</taxon>
        <taxon>Fungi</taxon>
        <taxon>Dikarya</taxon>
        <taxon>Ascomycota</taxon>
        <taxon>Pezizomycotina</taxon>
        <taxon>Eurotiomycetes</taxon>
        <taxon>Chaetothyriomycetidae</taxon>
        <taxon>Chaetothyriales</taxon>
        <taxon>Herpotrichiellaceae</taxon>
        <taxon>Cladophialophora</taxon>
    </lineage>
</organism>
<dbReference type="Proteomes" id="UP000053789">
    <property type="component" value="Unassembled WGS sequence"/>
</dbReference>
<dbReference type="AlphaFoldDB" id="A0A0D2F5Z0"/>
<evidence type="ECO:0000256" key="1">
    <source>
        <dbReference type="SAM" id="MobiDB-lite"/>
    </source>
</evidence>
<evidence type="ECO:0000313" key="2">
    <source>
        <dbReference type="EMBL" id="KIW97616.1"/>
    </source>
</evidence>
<feature type="region of interest" description="Disordered" evidence="1">
    <location>
        <begin position="84"/>
        <end position="116"/>
    </location>
</feature>
<name>A0A0D2F5Z0_CLAB1</name>
<protein>
    <submittedName>
        <fullName evidence="2">Uncharacterized protein</fullName>
    </submittedName>
</protein>
<dbReference type="OrthoDB" id="10261634at2759"/>
<dbReference type="VEuPathDB" id="FungiDB:Z519_01200"/>
<feature type="compositionally biased region" description="Basic and acidic residues" evidence="1">
    <location>
        <begin position="91"/>
        <end position="111"/>
    </location>
</feature>
<dbReference type="GeneID" id="27694128"/>
<dbReference type="EMBL" id="KN846981">
    <property type="protein sequence ID" value="KIW97616.1"/>
    <property type="molecule type" value="Genomic_DNA"/>
</dbReference>
<evidence type="ECO:0000313" key="3">
    <source>
        <dbReference type="Proteomes" id="UP000053789"/>
    </source>
</evidence>
<dbReference type="HOGENOM" id="CLU_048763_0_0_1"/>
<sequence length="474" mass="54283">MLRYLFRSPRSVRVPLQNGPVDLQRVAITRRSKSTYGFLPTNRTSPLNIAKNYRPIFYRLFTTIALTYCVAKTINYVYPDTAHGSGPQVESVKKTRESQGRSRSWQEHWDKANTNGSTNQPEVIHLMLPIWIRRTKPSPWEPDDPTWKSIQSLHADTKRLREITRAIQESLKREVVKKYGRVLLELGGKFAFHAGWRLAPPLYAPTTYEVPCIFLEPGTINYGWRQLPNSVGGKMDRVFHPIVLAKAFFYGFREFAWASYLITKARLIDQLNSLGATVKDPSTPQNPLSEDEKAHRRLSFGKISEKDKTFWLPFLRGEYGEHDSRRAYRDLVKSMTYQGAIESGCAVFRAYWIHGQEKIMQSYTRDSVLMVGEIAFVGDRGTLFVHAVAVYSPETDSLIGPPILKHAYVVPDREKWVEEKGPKPDENDLLQTERQEQTKLIAREALKPSTEPGEAQRTGKPPSAEENQEKNGEK</sequence>
<feature type="region of interest" description="Disordered" evidence="1">
    <location>
        <begin position="417"/>
        <end position="474"/>
    </location>
</feature>
<reference evidence="2" key="1">
    <citation type="submission" date="2015-01" db="EMBL/GenBank/DDBJ databases">
        <title>The Genome Sequence of Cladophialophora bantiana CBS 173.52.</title>
        <authorList>
            <consortium name="The Broad Institute Genomics Platform"/>
            <person name="Cuomo C."/>
            <person name="de Hoog S."/>
            <person name="Gorbushina A."/>
            <person name="Stielow B."/>
            <person name="Teixiera M."/>
            <person name="Abouelleil A."/>
            <person name="Chapman S.B."/>
            <person name="Priest M."/>
            <person name="Young S.K."/>
            <person name="Wortman J."/>
            <person name="Nusbaum C."/>
            <person name="Birren B."/>
        </authorList>
    </citation>
    <scope>NUCLEOTIDE SEQUENCE [LARGE SCALE GENOMIC DNA]</scope>
    <source>
        <strain evidence="2">CBS 173.52</strain>
    </source>
</reference>
<accession>A0A0D2F5Z0</accession>
<keyword evidence="3" id="KW-1185">Reference proteome</keyword>
<feature type="compositionally biased region" description="Basic and acidic residues" evidence="1">
    <location>
        <begin position="417"/>
        <end position="446"/>
    </location>
</feature>